<organism evidence="1 2">
    <name type="scientific">Dolichospermum flos-aquae LEGE 04289</name>
    <dbReference type="NCBI Taxonomy" id="1828708"/>
    <lineage>
        <taxon>Bacteria</taxon>
        <taxon>Bacillati</taxon>
        <taxon>Cyanobacteriota</taxon>
        <taxon>Cyanophyceae</taxon>
        <taxon>Nostocales</taxon>
        <taxon>Aphanizomenonaceae</taxon>
        <taxon>Dolichospermum</taxon>
    </lineage>
</organism>
<sequence>MILLVLWDGREKMILLVLWDGHLARPVHPTRFILIFLDFWADRMSTPQDFDFPGFLGGQDVHPTRFILIFLDFWADRMSTPQDLF</sequence>
<keyword evidence="2" id="KW-1185">Reference proteome</keyword>
<name>A0ACC5Q3R4_DOLFA</name>
<evidence type="ECO:0000313" key="2">
    <source>
        <dbReference type="Proteomes" id="UP000597867"/>
    </source>
</evidence>
<gene>
    <name evidence="1" type="ORF">IQ222_10745</name>
</gene>
<reference evidence="1" key="1">
    <citation type="submission" date="2020-10" db="EMBL/GenBank/DDBJ databases">
        <authorList>
            <person name="Castelo-Branco R."/>
            <person name="Eusebio N."/>
            <person name="Adriana R."/>
            <person name="Vieira A."/>
            <person name="Brugerolle De Fraissinette N."/>
            <person name="Rezende De Castro R."/>
            <person name="Schneider M.P."/>
            <person name="Vasconcelos V."/>
            <person name="Leao P.N."/>
        </authorList>
    </citation>
    <scope>NUCLEOTIDE SEQUENCE</scope>
    <source>
        <strain evidence="1">LEGE 04289</strain>
    </source>
</reference>
<comment type="caution">
    <text evidence="1">The sequence shown here is derived from an EMBL/GenBank/DDBJ whole genome shotgun (WGS) entry which is preliminary data.</text>
</comment>
<protein>
    <submittedName>
        <fullName evidence="1">Uncharacterized protein</fullName>
    </submittedName>
</protein>
<dbReference type="EMBL" id="JADEWF010000031">
    <property type="protein sequence ID" value="MBE9219262.1"/>
    <property type="molecule type" value="Genomic_DNA"/>
</dbReference>
<accession>A0ACC5Q3R4</accession>
<evidence type="ECO:0000313" key="1">
    <source>
        <dbReference type="EMBL" id="MBE9219262.1"/>
    </source>
</evidence>
<dbReference type="Proteomes" id="UP000597867">
    <property type="component" value="Unassembled WGS sequence"/>
</dbReference>
<proteinExistence type="predicted"/>